<evidence type="ECO:0000313" key="2">
    <source>
        <dbReference type="EMBL" id="MBB5184751.1"/>
    </source>
</evidence>
<reference evidence="2 3" key="1">
    <citation type="submission" date="2020-08" db="EMBL/GenBank/DDBJ databases">
        <title>Genomic Encyclopedia of Type Strains, Phase IV (KMG-IV): sequencing the most valuable type-strain genomes for metagenomic binning, comparative biology and taxonomic classification.</title>
        <authorList>
            <person name="Goeker M."/>
        </authorList>
    </citation>
    <scope>NUCLEOTIDE SEQUENCE [LARGE SCALE GENOMIC DNA]</scope>
    <source>
        <strain evidence="2 3">DSM 26963</strain>
    </source>
</reference>
<evidence type="ECO:0000313" key="3">
    <source>
        <dbReference type="Proteomes" id="UP000521313"/>
    </source>
</evidence>
<evidence type="ECO:0000256" key="1">
    <source>
        <dbReference type="SAM" id="Phobius"/>
    </source>
</evidence>
<dbReference type="EMBL" id="JACHHD010000006">
    <property type="protein sequence ID" value="MBB5184751.1"/>
    <property type="molecule type" value="Genomic_DNA"/>
</dbReference>
<organism evidence="2 3">
    <name type="scientific">Faecalicoccus acidiformans</name>
    <dbReference type="NCBI Taxonomy" id="915173"/>
    <lineage>
        <taxon>Bacteria</taxon>
        <taxon>Bacillati</taxon>
        <taxon>Bacillota</taxon>
        <taxon>Erysipelotrichia</taxon>
        <taxon>Erysipelotrichales</taxon>
        <taxon>Erysipelotrichaceae</taxon>
        <taxon>Faecalicoccus</taxon>
    </lineage>
</organism>
<keyword evidence="1" id="KW-1133">Transmembrane helix</keyword>
<feature type="transmembrane region" description="Helical" evidence="1">
    <location>
        <begin position="30"/>
        <end position="50"/>
    </location>
</feature>
<accession>A0A7W8FXV5</accession>
<comment type="caution">
    <text evidence="2">The sequence shown here is derived from an EMBL/GenBank/DDBJ whole genome shotgun (WGS) entry which is preliminary data.</text>
</comment>
<protein>
    <submittedName>
        <fullName evidence="2">Uncharacterized protein</fullName>
    </submittedName>
</protein>
<sequence>MVAGLIVCCVSIVGAPFVMSSSFMTGLLQLGIGFLAAGFSILAGLFMVMVSRFFVRMTGGFSCWLKNICFVE</sequence>
<dbReference type="RefSeq" id="WP_183374997.1">
    <property type="nucleotide sequence ID" value="NZ_JACHHD010000006.1"/>
</dbReference>
<keyword evidence="1" id="KW-0812">Transmembrane</keyword>
<name>A0A7W8FXV5_9FIRM</name>
<dbReference type="AlphaFoldDB" id="A0A7W8FXV5"/>
<keyword evidence="1" id="KW-0472">Membrane</keyword>
<gene>
    <name evidence="2" type="ORF">HNQ43_000794</name>
</gene>
<proteinExistence type="predicted"/>
<dbReference type="Proteomes" id="UP000521313">
    <property type="component" value="Unassembled WGS sequence"/>
</dbReference>